<evidence type="ECO:0000313" key="2">
    <source>
        <dbReference type="EMBL" id="AFM14747.1"/>
    </source>
</evidence>
<dbReference type="STRING" id="869212.Turpa_4114"/>
<evidence type="ECO:0000256" key="1">
    <source>
        <dbReference type="SAM" id="SignalP"/>
    </source>
</evidence>
<dbReference type="AlphaFoldDB" id="I4BBU0"/>
<reference evidence="2 3" key="1">
    <citation type="submission" date="2012-06" db="EMBL/GenBank/DDBJ databases">
        <title>The complete chromosome of genome of Turneriella parva DSM 21527.</title>
        <authorList>
            <consortium name="US DOE Joint Genome Institute (JGI-PGF)"/>
            <person name="Lucas S."/>
            <person name="Han J."/>
            <person name="Lapidus A."/>
            <person name="Bruce D."/>
            <person name="Goodwin L."/>
            <person name="Pitluck S."/>
            <person name="Peters L."/>
            <person name="Kyrpides N."/>
            <person name="Mavromatis K."/>
            <person name="Ivanova N."/>
            <person name="Mikhailova N."/>
            <person name="Chertkov O."/>
            <person name="Detter J.C."/>
            <person name="Tapia R."/>
            <person name="Han C."/>
            <person name="Land M."/>
            <person name="Hauser L."/>
            <person name="Markowitz V."/>
            <person name="Cheng J.-F."/>
            <person name="Hugenholtz P."/>
            <person name="Woyke T."/>
            <person name="Wu D."/>
            <person name="Gronow S."/>
            <person name="Wellnitz S."/>
            <person name="Brambilla E."/>
            <person name="Klenk H.-P."/>
            <person name="Eisen J.A."/>
        </authorList>
    </citation>
    <scope>NUCLEOTIDE SEQUENCE [LARGE SCALE GENOMIC DNA]</scope>
    <source>
        <strain evidence="3">ATCC BAA-1111 / DSM 21527 / NCTC 11395 / H</strain>
    </source>
</reference>
<organism evidence="2 3">
    <name type="scientific">Turneriella parva (strain ATCC BAA-1111 / DSM 21527 / NCTC 11395 / H)</name>
    <name type="common">Leptospira parva</name>
    <dbReference type="NCBI Taxonomy" id="869212"/>
    <lineage>
        <taxon>Bacteria</taxon>
        <taxon>Pseudomonadati</taxon>
        <taxon>Spirochaetota</taxon>
        <taxon>Spirochaetia</taxon>
        <taxon>Leptospirales</taxon>
        <taxon>Leptospiraceae</taxon>
        <taxon>Turneriella</taxon>
    </lineage>
</organism>
<evidence type="ECO:0000313" key="3">
    <source>
        <dbReference type="Proteomes" id="UP000006048"/>
    </source>
</evidence>
<dbReference type="RefSeq" id="WP_014805222.1">
    <property type="nucleotide sequence ID" value="NC_018020.1"/>
</dbReference>
<dbReference type="HOGENOM" id="CLU_1433919_0_0_12"/>
<dbReference type="KEGG" id="tpx:Turpa_4114"/>
<dbReference type="Proteomes" id="UP000006048">
    <property type="component" value="Chromosome"/>
</dbReference>
<gene>
    <name evidence="2" type="ordered locus">Turpa_4114</name>
</gene>
<sequence>MPKAFAFVTLLLAAAPLIAQDFESEEEVQAQVKPARPRREARRPTCGEFAFGQGCLGFGLGPVISSDGKGLVYGAAAGLNYFVIDRLSLGVNAGAIFAPSYRDYSVGPALTYFIGPFGGYLFTPSYSATKHFLRGSINAEGWAYGPSIGVMTNLVGRIYWGISVGYYTFQVEGYKSSDWSWSPTVFIPF</sequence>
<proteinExistence type="predicted"/>
<keyword evidence="3" id="KW-1185">Reference proteome</keyword>
<name>I4BBU0_TURPD</name>
<accession>I4BBU0</accession>
<protein>
    <recommendedName>
        <fullName evidence="4">Outer membrane protein beta-barrel domain-containing protein</fullName>
    </recommendedName>
</protein>
<feature type="chain" id="PRO_5003686701" description="Outer membrane protein beta-barrel domain-containing protein" evidence="1">
    <location>
        <begin position="20"/>
        <end position="189"/>
    </location>
</feature>
<dbReference type="EMBL" id="CP002959">
    <property type="protein sequence ID" value="AFM14747.1"/>
    <property type="molecule type" value="Genomic_DNA"/>
</dbReference>
<keyword evidence="1" id="KW-0732">Signal</keyword>
<evidence type="ECO:0008006" key="4">
    <source>
        <dbReference type="Google" id="ProtNLM"/>
    </source>
</evidence>
<feature type="signal peptide" evidence="1">
    <location>
        <begin position="1"/>
        <end position="19"/>
    </location>
</feature>